<protein>
    <submittedName>
        <fullName evidence="9">Fe2+-dependent dioxygenase</fullName>
    </submittedName>
</protein>
<keyword evidence="6 7" id="KW-0408">Iron</keyword>
<evidence type="ECO:0000256" key="7">
    <source>
        <dbReference type="HAMAP-Rule" id="MF_00657"/>
    </source>
</evidence>
<dbReference type="GO" id="GO:0005506">
    <property type="term" value="F:iron ion binding"/>
    <property type="evidence" value="ECO:0007669"/>
    <property type="project" value="UniProtKB-UniRule"/>
</dbReference>
<dbReference type="InterPro" id="IPR044862">
    <property type="entry name" value="Pro_4_hyd_alph_FE2OG_OXY"/>
</dbReference>
<evidence type="ECO:0000256" key="2">
    <source>
        <dbReference type="ARBA" id="ARBA00022723"/>
    </source>
</evidence>
<dbReference type="PANTHER" id="PTHR41536">
    <property type="entry name" value="PKHD-TYPE HYDROXYLASE YBIX"/>
    <property type="match status" value="1"/>
</dbReference>
<gene>
    <name evidence="9" type="ORF">CW354_20590</name>
</gene>
<dbReference type="Proteomes" id="UP000239504">
    <property type="component" value="Unassembled WGS sequence"/>
</dbReference>
<comment type="cofactor">
    <cofactor evidence="7">
        <name>Fe(2+)</name>
        <dbReference type="ChEBI" id="CHEBI:29033"/>
    </cofactor>
    <text evidence="7">Binds 1 Fe(2+) ion per subunit.</text>
</comment>
<dbReference type="PANTHER" id="PTHR41536:SF1">
    <property type="entry name" value="PKHD-TYPE HYDROXYLASE YBIX"/>
    <property type="match status" value="1"/>
</dbReference>
<dbReference type="GO" id="GO:0006879">
    <property type="term" value="P:intracellular iron ion homeostasis"/>
    <property type="evidence" value="ECO:0007669"/>
    <property type="project" value="TreeGrafter"/>
</dbReference>
<feature type="binding site" evidence="7">
    <location>
        <position position="154"/>
    </location>
    <ligand>
        <name>Fe cation</name>
        <dbReference type="ChEBI" id="CHEBI:24875"/>
    </ligand>
</feature>
<feature type="binding site" evidence="7">
    <location>
        <position position="97"/>
    </location>
    <ligand>
        <name>Fe cation</name>
        <dbReference type="ChEBI" id="CHEBI:24875"/>
    </ligand>
</feature>
<dbReference type="InterPro" id="IPR005123">
    <property type="entry name" value="Oxoglu/Fe-dep_dioxygenase_dom"/>
</dbReference>
<keyword evidence="4 7" id="KW-0223">Dioxygenase</keyword>
<evidence type="ECO:0000256" key="5">
    <source>
        <dbReference type="ARBA" id="ARBA00023002"/>
    </source>
</evidence>
<evidence type="ECO:0000256" key="1">
    <source>
        <dbReference type="ARBA" id="ARBA00001961"/>
    </source>
</evidence>
<dbReference type="InterPro" id="IPR006620">
    <property type="entry name" value="Pro_4_hyd_alph"/>
</dbReference>
<accession>A0A2S7JYM8</accession>
<keyword evidence="3 7" id="KW-0847">Vitamin C</keyword>
<proteinExistence type="inferred from homology"/>
<dbReference type="OrthoDB" id="9812472at2"/>
<name>A0A2S7JYM8_9PROT</name>
<feature type="domain" description="Fe2OG dioxygenase" evidence="8">
    <location>
        <begin position="77"/>
        <end position="173"/>
    </location>
</feature>
<feature type="binding site" evidence="7">
    <location>
        <position position="164"/>
    </location>
    <ligand>
        <name>2-oxoglutarate</name>
        <dbReference type="ChEBI" id="CHEBI:16810"/>
    </ligand>
</feature>
<evidence type="ECO:0000313" key="9">
    <source>
        <dbReference type="EMBL" id="PQA85355.1"/>
    </source>
</evidence>
<dbReference type="GO" id="GO:0031418">
    <property type="term" value="F:L-ascorbic acid binding"/>
    <property type="evidence" value="ECO:0007669"/>
    <property type="project" value="UniProtKB-KW"/>
</dbReference>
<dbReference type="InterPro" id="IPR023550">
    <property type="entry name" value="PKHD_hydroxylase"/>
</dbReference>
<feature type="binding site" evidence="7">
    <location>
        <position position="99"/>
    </location>
    <ligand>
        <name>Fe cation</name>
        <dbReference type="ChEBI" id="CHEBI:24875"/>
    </ligand>
</feature>
<dbReference type="SMART" id="SM00702">
    <property type="entry name" value="P4Hc"/>
    <property type="match status" value="1"/>
</dbReference>
<evidence type="ECO:0000313" key="10">
    <source>
        <dbReference type="Proteomes" id="UP000239504"/>
    </source>
</evidence>
<evidence type="ECO:0000259" key="8">
    <source>
        <dbReference type="PROSITE" id="PS51471"/>
    </source>
</evidence>
<dbReference type="RefSeq" id="WP_104831995.1">
    <property type="nucleotide sequence ID" value="NZ_PJCH01000017.1"/>
</dbReference>
<evidence type="ECO:0000256" key="6">
    <source>
        <dbReference type="ARBA" id="ARBA00023004"/>
    </source>
</evidence>
<dbReference type="GO" id="GO:0006974">
    <property type="term" value="P:DNA damage response"/>
    <property type="evidence" value="ECO:0007669"/>
    <property type="project" value="TreeGrafter"/>
</dbReference>
<evidence type="ECO:0000256" key="4">
    <source>
        <dbReference type="ARBA" id="ARBA00022964"/>
    </source>
</evidence>
<organism evidence="9 10">
    <name type="scientific">Hyphococcus luteus</name>
    <dbReference type="NCBI Taxonomy" id="2058213"/>
    <lineage>
        <taxon>Bacteria</taxon>
        <taxon>Pseudomonadati</taxon>
        <taxon>Pseudomonadota</taxon>
        <taxon>Alphaproteobacteria</taxon>
        <taxon>Parvularculales</taxon>
        <taxon>Parvularculaceae</taxon>
        <taxon>Hyphococcus</taxon>
    </lineage>
</organism>
<keyword evidence="10" id="KW-1185">Reference proteome</keyword>
<dbReference type="NCBIfam" id="NF003975">
    <property type="entry name" value="PRK05467.1-4"/>
    <property type="match status" value="1"/>
</dbReference>
<evidence type="ECO:0000256" key="3">
    <source>
        <dbReference type="ARBA" id="ARBA00022896"/>
    </source>
</evidence>
<dbReference type="PROSITE" id="PS51471">
    <property type="entry name" value="FE2OG_OXY"/>
    <property type="match status" value="1"/>
</dbReference>
<dbReference type="Pfam" id="PF13640">
    <property type="entry name" value="2OG-FeII_Oxy_3"/>
    <property type="match status" value="1"/>
</dbReference>
<dbReference type="Gene3D" id="2.60.120.620">
    <property type="entry name" value="q2cbj1_9rhob like domain"/>
    <property type="match status" value="1"/>
</dbReference>
<dbReference type="NCBIfam" id="NF003974">
    <property type="entry name" value="PRK05467.1-3"/>
    <property type="match status" value="1"/>
</dbReference>
<reference evidence="9 10" key="1">
    <citation type="submission" date="2017-12" db="EMBL/GenBank/DDBJ databases">
        <authorList>
            <person name="Hurst M.R.H."/>
        </authorList>
    </citation>
    <scope>NUCLEOTIDE SEQUENCE [LARGE SCALE GENOMIC DNA]</scope>
    <source>
        <strain evidence="9 10">SY-3-19</strain>
    </source>
</reference>
<comment type="caution">
    <text evidence="9">The sequence shown here is derived from an EMBL/GenBank/DDBJ whole genome shotgun (WGS) entry which is preliminary data.</text>
</comment>
<dbReference type="EMBL" id="PJCH01000017">
    <property type="protein sequence ID" value="PQA85355.1"/>
    <property type="molecule type" value="Genomic_DNA"/>
</dbReference>
<keyword evidence="2 7" id="KW-0479">Metal-binding</keyword>
<comment type="cofactor">
    <cofactor evidence="1 7">
        <name>L-ascorbate</name>
        <dbReference type="ChEBI" id="CHEBI:38290"/>
    </cofactor>
</comment>
<dbReference type="AlphaFoldDB" id="A0A2S7JYM8"/>
<keyword evidence="5 7" id="KW-0560">Oxidoreductase</keyword>
<dbReference type="HAMAP" id="MF_00657">
    <property type="entry name" value="Hydroxyl_YbiX"/>
    <property type="match status" value="1"/>
</dbReference>
<dbReference type="GO" id="GO:0016706">
    <property type="term" value="F:2-oxoglutarate-dependent dioxygenase activity"/>
    <property type="evidence" value="ECO:0007669"/>
    <property type="project" value="UniProtKB-UniRule"/>
</dbReference>
<sequence>MLLHIDKVLTKDDCRAILDALDAPALWRDGKATAMGGARAVKDNQQADAASPAAKGVLSKIEAALAAHPVFKAAAQPASFARLALNRYGEGMAYGDHVDAPYIDGTRTDLSFTVFLTEPDEYEGGALVVDNAGHEDAIRGAAGSVVLYPSSSLHRVEEVTSGARIACIGWVKSRIRSSEQRALVFELETALADLKTVGAPLGVYNRLLNLRNNLLRTFGD</sequence>